<dbReference type="AlphaFoldDB" id="A0A1S3DCQ7"/>
<dbReference type="KEGG" id="dci:103515968"/>
<name>A0A1S3DCQ7_DIACI</name>
<evidence type="ECO:0000256" key="1">
    <source>
        <dbReference type="SAM" id="MobiDB-lite"/>
    </source>
</evidence>
<evidence type="ECO:0000313" key="3">
    <source>
        <dbReference type="RefSeq" id="XP_008479133.1"/>
    </source>
</evidence>
<sequence>MAESTDVREGARVITCLQSMIKLSSQIEKVEAHKKRFAGHIENIYRKIDNELDDMLSVATIKEAKPRRVRKKKEEAPHPDVKPRNTCKLSRGMYELAKPHNTCELSHQFYE</sequence>
<evidence type="ECO:0000313" key="2">
    <source>
        <dbReference type="Proteomes" id="UP000079169"/>
    </source>
</evidence>
<feature type="region of interest" description="Disordered" evidence="1">
    <location>
        <begin position="67"/>
        <end position="86"/>
    </location>
</feature>
<keyword evidence="2" id="KW-1185">Reference proteome</keyword>
<proteinExistence type="predicted"/>
<dbReference type="GeneID" id="103515968"/>
<accession>A0A1S3DCQ7</accession>
<gene>
    <name evidence="3" type="primary">LOC103515968</name>
</gene>
<organism evidence="2 3">
    <name type="scientific">Diaphorina citri</name>
    <name type="common">Asian citrus psyllid</name>
    <dbReference type="NCBI Taxonomy" id="121845"/>
    <lineage>
        <taxon>Eukaryota</taxon>
        <taxon>Metazoa</taxon>
        <taxon>Ecdysozoa</taxon>
        <taxon>Arthropoda</taxon>
        <taxon>Hexapoda</taxon>
        <taxon>Insecta</taxon>
        <taxon>Pterygota</taxon>
        <taxon>Neoptera</taxon>
        <taxon>Paraneoptera</taxon>
        <taxon>Hemiptera</taxon>
        <taxon>Sternorrhyncha</taxon>
        <taxon>Psylloidea</taxon>
        <taxon>Psyllidae</taxon>
        <taxon>Diaphorininae</taxon>
        <taxon>Diaphorina</taxon>
    </lineage>
</organism>
<dbReference type="Proteomes" id="UP000079169">
    <property type="component" value="Unplaced"/>
</dbReference>
<reference evidence="3" key="1">
    <citation type="submission" date="2025-08" db="UniProtKB">
        <authorList>
            <consortium name="RefSeq"/>
        </authorList>
    </citation>
    <scope>IDENTIFICATION</scope>
</reference>
<dbReference type="RefSeq" id="XP_008479133.1">
    <property type="nucleotide sequence ID" value="XM_008480911.3"/>
</dbReference>
<dbReference type="PaxDb" id="121845-A0A1S3DCQ7"/>
<feature type="compositionally biased region" description="Basic and acidic residues" evidence="1">
    <location>
        <begin position="67"/>
        <end position="83"/>
    </location>
</feature>
<protein>
    <submittedName>
        <fullName evidence="3">Uncharacterized protein LOC103515968</fullName>
    </submittedName>
</protein>